<comment type="caution">
    <text evidence="1">The sequence shown here is derived from an EMBL/GenBank/DDBJ whole genome shotgun (WGS) entry which is preliminary data.</text>
</comment>
<sequence length="222" mass="24112">MGFGGGIDEVGGRVVAVKMVPAFCWLLAAEVVAWSGGRWWCGIVATMVTIWGGGRSSSEKLAGGGGEAPDNYRSMISLCLGYGDLVQGNIMINRVYYIEGINHNLFLVGQFCDADLKVAFKKSTCFVRDVGNKMHKAFPLPSIEFPLAEEVPTASEEGCHCQKKREATARKIALLSKSRRNCQSKSNDSFTKLVPHVTPCILGITIIVTSYTRTPCPIKGFL</sequence>
<evidence type="ECO:0000313" key="1">
    <source>
        <dbReference type="EMBL" id="GEU55616.1"/>
    </source>
</evidence>
<proteinExistence type="predicted"/>
<name>A0A6L2L259_TANCI</name>
<organism evidence="1">
    <name type="scientific">Tanacetum cinerariifolium</name>
    <name type="common">Dalmatian daisy</name>
    <name type="synonym">Chrysanthemum cinerariifolium</name>
    <dbReference type="NCBI Taxonomy" id="118510"/>
    <lineage>
        <taxon>Eukaryota</taxon>
        <taxon>Viridiplantae</taxon>
        <taxon>Streptophyta</taxon>
        <taxon>Embryophyta</taxon>
        <taxon>Tracheophyta</taxon>
        <taxon>Spermatophyta</taxon>
        <taxon>Magnoliopsida</taxon>
        <taxon>eudicotyledons</taxon>
        <taxon>Gunneridae</taxon>
        <taxon>Pentapetalae</taxon>
        <taxon>asterids</taxon>
        <taxon>campanulids</taxon>
        <taxon>Asterales</taxon>
        <taxon>Asteraceae</taxon>
        <taxon>Asteroideae</taxon>
        <taxon>Anthemideae</taxon>
        <taxon>Anthemidinae</taxon>
        <taxon>Tanacetum</taxon>
    </lineage>
</organism>
<dbReference type="EMBL" id="BKCJ010003526">
    <property type="protein sequence ID" value="GEU55616.1"/>
    <property type="molecule type" value="Genomic_DNA"/>
</dbReference>
<gene>
    <name evidence="1" type="ORF">Tci_027594</name>
</gene>
<accession>A0A6L2L259</accession>
<reference evidence="1" key="1">
    <citation type="journal article" date="2019" name="Sci. Rep.">
        <title>Draft genome of Tanacetum cinerariifolium, the natural source of mosquito coil.</title>
        <authorList>
            <person name="Yamashiro T."/>
            <person name="Shiraishi A."/>
            <person name="Satake H."/>
            <person name="Nakayama K."/>
        </authorList>
    </citation>
    <scope>NUCLEOTIDE SEQUENCE</scope>
</reference>
<dbReference type="AlphaFoldDB" id="A0A6L2L259"/>
<protein>
    <submittedName>
        <fullName evidence="1">Integrase, catalytic region, zinc finger, CCHC-type, peptidase aspartic, catalytic</fullName>
    </submittedName>
</protein>